<evidence type="ECO:0000256" key="2">
    <source>
        <dbReference type="ARBA" id="ARBA00009773"/>
    </source>
</evidence>
<feature type="transmembrane region" description="Helical" evidence="8">
    <location>
        <begin position="146"/>
        <end position="175"/>
    </location>
</feature>
<reference evidence="9" key="1">
    <citation type="submission" date="2022-11" db="EMBL/GenBank/DDBJ databases">
        <title>Description of Microcella daejonensis nov. sp, isolated from riverside soil.</title>
        <authorList>
            <person name="Molina K.M."/>
            <person name="Kim S.B."/>
        </authorList>
    </citation>
    <scope>NUCLEOTIDE SEQUENCE</scope>
    <source>
        <strain evidence="9">MMS21-STM12</strain>
    </source>
</reference>
<evidence type="ECO:0000313" key="10">
    <source>
        <dbReference type="Proteomes" id="UP001164706"/>
    </source>
</evidence>
<dbReference type="GO" id="GO:0055085">
    <property type="term" value="P:transmembrane transport"/>
    <property type="evidence" value="ECO:0007669"/>
    <property type="project" value="TreeGrafter"/>
</dbReference>
<dbReference type="InterPro" id="IPR002549">
    <property type="entry name" value="AI-2E-like"/>
</dbReference>
<sequence>MKITNAFRFGLFGGLGVLVALVIGSAIGSLASIITYIGAALFIALGLDPLISGLEKRGWPRWLAILTVLLGVLGLFAGLVFALVPVIVEQVTRLIRQIVDFVSEIESLESFIATVQTFVPVELLNVQDAVDAGIEFLSDPANLAEIGGGVLGVAVGVATGFFGGIIILILTLYFTASLNSMKQAMYRLVPASRREKFVHISEQVASAVGRYVVGQVSLALVNGVLSFVFLSIIGAAYPALFAFVAFLFSLVPLVGTISGSILIVLTQLVVNPESMSTVIAAAIYYLVYMQVEAYLLSPNIMNRAVKVPGSVVVIAALIGGTLLGVLGALIAIPVAASVLIIIDQVFVPRQQKL</sequence>
<proteinExistence type="inferred from homology"/>
<keyword evidence="6 8" id="KW-1133">Transmembrane helix</keyword>
<feature type="transmembrane region" description="Helical" evidence="8">
    <location>
        <begin position="277"/>
        <end position="297"/>
    </location>
</feature>
<feature type="transmembrane region" description="Helical" evidence="8">
    <location>
        <begin position="63"/>
        <end position="88"/>
    </location>
</feature>
<comment type="similarity">
    <text evidence="2">Belongs to the autoinducer-2 exporter (AI-2E) (TC 2.A.86) family.</text>
</comment>
<evidence type="ECO:0000256" key="1">
    <source>
        <dbReference type="ARBA" id="ARBA00004651"/>
    </source>
</evidence>
<dbReference type="PANTHER" id="PTHR21716">
    <property type="entry name" value="TRANSMEMBRANE PROTEIN"/>
    <property type="match status" value="1"/>
</dbReference>
<feature type="transmembrane region" description="Helical" evidence="8">
    <location>
        <begin position="7"/>
        <end position="27"/>
    </location>
</feature>
<dbReference type="Pfam" id="PF01594">
    <property type="entry name" value="AI-2E_transport"/>
    <property type="match status" value="1"/>
</dbReference>
<organism evidence="9 10">
    <name type="scientific">Microcella daejeonensis</name>
    <dbReference type="NCBI Taxonomy" id="2994971"/>
    <lineage>
        <taxon>Bacteria</taxon>
        <taxon>Bacillati</taxon>
        <taxon>Actinomycetota</taxon>
        <taxon>Actinomycetes</taxon>
        <taxon>Micrococcales</taxon>
        <taxon>Microbacteriaceae</taxon>
        <taxon>Microcella</taxon>
    </lineage>
</organism>
<accession>A0A9E8ML09</accession>
<dbReference type="Proteomes" id="UP001164706">
    <property type="component" value="Chromosome"/>
</dbReference>
<dbReference type="GO" id="GO:0005886">
    <property type="term" value="C:plasma membrane"/>
    <property type="evidence" value="ECO:0007669"/>
    <property type="project" value="UniProtKB-SubCell"/>
</dbReference>
<comment type="subcellular location">
    <subcellularLocation>
        <location evidence="1">Cell membrane</location>
        <topology evidence="1">Multi-pass membrane protein</topology>
    </subcellularLocation>
</comment>
<keyword evidence="7 8" id="KW-0472">Membrane</keyword>
<keyword evidence="5 8" id="KW-0812">Transmembrane</keyword>
<protein>
    <submittedName>
        <fullName evidence="9">AI-2E family transporter</fullName>
    </submittedName>
</protein>
<feature type="transmembrane region" description="Helical" evidence="8">
    <location>
        <begin position="243"/>
        <end position="265"/>
    </location>
</feature>
<keyword evidence="3" id="KW-0813">Transport</keyword>
<evidence type="ECO:0000256" key="8">
    <source>
        <dbReference type="SAM" id="Phobius"/>
    </source>
</evidence>
<keyword evidence="4" id="KW-1003">Cell membrane</keyword>
<evidence type="ECO:0000256" key="5">
    <source>
        <dbReference type="ARBA" id="ARBA00022692"/>
    </source>
</evidence>
<feature type="transmembrane region" description="Helical" evidence="8">
    <location>
        <begin position="309"/>
        <end position="342"/>
    </location>
</feature>
<dbReference type="KEGG" id="mdb:OVN18_09065"/>
<evidence type="ECO:0000256" key="4">
    <source>
        <dbReference type="ARBA" id="ARBA00022475"/>
    </source>
</evidence>
<feature type="transmembrane region" description="Helical" evidence="8">
    <location>
        <begin position="216"/>
        <end position="237"/>
    </location>
</feature>
<dbReference type="AlphaFoldDB" id="A0A9E8ML09"/>
<evidence type="ECO:0000256" key="7">
    <source>
        <dbReference type="ARBA" id="ARBA00023136"/>
    </source>
</evidence>
<feature type="transmembrane region" description="Helical" evidence="8">
    <location>
        <begin position="33"/>
        <end position="51"/>
    </location>
</feature>
<gene>
    <name evidence="9" type="ORF">OVN18_09065</name>
</gene>
<evidence type="ECO:0000256" key="3">
    <source>
        <dbReference type="ARBA" id="ARBA00022448"/>
    </source>
</evidence>
<evidence type="ECO:0000313" key="9">
    <source>
        <dbReference type="EMBL" id="WAB80716.1"/>
    </source>
</evidence>
<keyword evidence="10" id="KW-1185">Reference proteome</keyword>
<dbReference type="EMBL" id="CP113089">
    <property type="protein sequence ID" value="WAB80716.1"/>
    <property type="molecule type" value="Genomic_DNA"/>
</dbReference>
<dbReference type="PANTHER" id="PTHR21716:SF53">
    <property type="entry name" value="PERMEASE PERM-RELATED"/>
    <property type="match status" value="1"/>
</dbReference>
<name>A0A9E8ML09_9MICO</name>
<evidence type="ECO:0000256" key="6">
    <source>
        <dbReference type="ARBA" id="ARBA00022989"/>
    </source>
</evidence>
<dbReference type="RefSeq" id="WP_267736699.1">
    <property type="nucleotide sequence ID" value="NZ_CP113089.1"/>
</dbReference>